<feature type="region of interest" description="Disordered" evidence="1">
    <location>
        <begin position="42"/>
        <end position="87"/>
    </location>
</feature>
<dbReference type="eggNOG" id="ENOG50304K5">
    <property type="taxonomic scope" value="Bacteria"/>
</dbReference>
<sequence>MFKTVKSIIPFVLLGLALTFMTQFKQWETLSAKEEVEITNFQKEASKDQSQSKTAENNQEDGAKASASSANETEQTSTTADHQKEYAITSNQNIVRVYDQKGEQVFKTTLSDWKKKQSHYYDKYNLDS</sequence>
<dbReference type="KEGG" id="hhd:HBHAL_4229"/>
<dbReference type="AlphaFoldDB" id="I0JR01"/>
<accession>I0JR01</accession>
<dbReference type="HOGENOM" id="CLU_1956532_0_0_9"/>
<reference evidence="3 4" key="1">
    <citation type="journal article" date="2013" name="Environ. Microbiol.">
        <title>Chloride and organic osmolytes: a hybrid strategy to cope with elevated salinities by the moderately halophilic, chloride-dependent bacterium Halobacillus halophilus.</title>
        <authorList>
            <person name="Saum S.H."/>
            <person name="Pfeiffer F."/>
            <person name="Palm P."/>
            <person name="Rampp M."/>
            <person name="Schuster S.C."/>
            <person name="Muller V."/>
            <person name="Oesterhelt D."/>
        </authorList>
    </citation>
    <scope>NUCLEOTIDE SEQUENCE [LARGE SCALE GENOMIC DNA]</scope>
    <source>
        <strain evidence="4">ATCC 35676 / DSM 2266 / JCM 20832 / KCTC 3685 / LMG 17431 / NBRC 102448 / NCIMB 2269</strain>
    </source>
</reference>
<evidence type="ECO:0000313" key="3">
    <source>
        <dbReference type="EMBL" id="CCG46571.1"/>
    </source>
</evidence>
<evidence type="ECO:0000313" key="4">
    <source>
        <dbReference type="Proteomes" id="UP000007397"/>
    </source>
</evidence>
<evidence type="ECO:0000256" key="2">
    <source>
        <dbReference type="SAM" id="SignalP"/>
    </source>
</evidence>
<feature type="compositionally biased region" description="Polar residues" evidence="1">
    <location>
        <begin position="66"/>
        <end position="80"/>
    </location>
</feature>
<dbReference type="PATRIC" id="fig|866895.3.peg.3262"/>
<gene>
    <name evidence="3" type="primary">capE</name>
    <name evidence="3" type="ordered locus">HBHAL_4229</name>
</gene>
<protein>
    <submittedName>
        <fullName evidence="3">PGA biosynthesis protein CapE</fullName>
    </submittedName>
</protein>
<dbReference type="Pfam" id="PF26359">
    <property type="entry name" value="YwtC"/>
    <property type="match status" value="1"/>
</dbReference>
<keyword evidence="4" id="KW-1185">Reference proteome</keyword>
<organism evidence="3 4">
    <name type="scientific">Halobacillus halophilus (strain ATCC 35676 / DSM 2266 / JCM 20832 / KCTC 3685 / LMG 17431 / NBRC 102448 / NCIMB 2269)</name>
    <name type="common">Sporosarcina halophila</name>
    <dbReference type="NCBI Taxonomy" id="866895"/>
    <lineage>
        <taxon>Bacteria</taxon>
        <taxon>Bacillati</taxon>
        <taxon>Bacillota</taxon>
        <taxon>Bacilli</taxon>
        <taxon>Bacillales</taxon>
        <taxon>Bacillaceae</taxon>
        <taxon>Halobacillus</taxon>
    </lineage>
</organism>
<name>I0JR01_HALH3</name>
<proteinExistence type="predicted"/>
<dbReference type="InterPro" id="IPR058890">
    <property type="entry name" value="YwtC-like"/>
</dbReference>
<dbReference type="RefSeq" id="WP_014644459.1">
    <property type="nucleotide sequence ID" value="NC_017668.1"/>
</dbReference>
<dbReference type="STRING" id="866895.HBHAL_4229"/>
<dbReference type="Proteomes" id="UP000007397">
    <property type="component" value="Chromosome"/>
</dbReference>
<keyword evidence="2" id="KW-0732">Signal</keyword>
<feature type="chain" id="PRO_5039023824" evidence="2">
    <location>
        <begin position="26"/>
        <end position="128"/>
    </location>
</feature>
<evidence type="ECO:0000256" key="1">
    <source>
        <dbReference type="SAM" id="MobiDB-lite"/>
    </source>
</evidence>
<feature type="signal peptide" evidence="2">
    <location>
        <begin position="1"/>
        <end position="25"/>
    </location>
</feature>
<feature type="compositionally biased region" description="Polar residues" evidence="1">
    <location>
        <begin position="42"/>
        <end position="57"/>
    </location>
</feature>
<dbReference type="EMBL" id="HE717023">
    <property type="protein sequence ID" value="CCG46571.1"/>
    <property type="molecule type" value="Genomic_DNA"/>
</dbReference>